<dbReference type="STRING" id="139825.A0A401GZC9"/>
<evidence type="ECO:0000256" key="1">
    <source>
        <dbReference type="SAM" id="MobiDB-lite"/>
    </source>
</evidence>
<dbReference type="OrthoDB" id="5404599at2759"/>
<feature type="compositionally biased region" description="Polar residues" evidence="1">
    <location>
        <begin position="211"/>
        <end position="230"/>
    </location>
</feature>
<dbReference type="GeneID" id="38784416"/>
<feature type="region of interest" description="Disordered" evidence="1">
    <location>
        <begin position="206"/>
        <end position="243"/>
    </location>
</feature>
<dbReference type="PANTHER" id="PTHR21310">
    <property type="entry name" value="AMINOGLYCOSIDE PHOSPHOTRANSFERASE-RELATED-RELATED"/>
    <property type="match status" value="1"/>
</dbReference>
<accession>A0A401GZC9</accession>
<dbReference type="AlphaFoldDB" id="A0A401GZC9"/>
<evidence type="ECO:0000259" key="2">
    <source>
        <dbReference type="Pfam" id="PF01636"/>
    </source>
</evidence>
<evidence type="ECO:0000313" key="4">
    <source>
        <dbReference type="Proteomes" id="UP000287166"/>
    </source>
</evidence>
<dbReference type="InParanoid" id="A0A401GZC9"/>
<dbReference type="InterPro" id="IPR011009">
    <property type="entry name" value="Kinase-like_dom_sf"/>
</dbReference>
<protein>
    <recommendedName>
        <fullName evidence="2">Aminoglycoside phosphotransferase domain-containing protein</fullName>
    </recommendedName>
</protein>
<dbReference type="InterPro" id="IPR051678">
    <property type="entry name" value="AGP_Transferase"/>
</dbReference>
<dbReference type="SUPFAM" id="SSF56112">
    <property type="entry name" value="Protein kinase-like (PK-like)"/>
    <property type="match status" value="1"/>
</dbReference>
<name>A0A401GZC9_9APHY</name>
<dbReference type="RefSeq" id="XP_027618412.1">
    <property type="nucleotide sequence ID" value="XM_027762611.1"/>
</dbReference>
<dbReference type="Proteomes" id="UP000287166">
    <property type="component" value="Unassembled WGS sequence"/>
</dbReference>
<sequence>MASRISFIPMTNTPYYVIAPYDDVPLSYLLNETAIMTAPSIQTVHTSTVDQLLQQQESSLAKSPFYLGNPTLSNHVDWFCKDPSNDQLIVKQRTPDDPPQLADLTCIGEIGSDHYYMFPGGYNTANDKLPQGNTEFERVRGYFRLHPPRKKIVRDLWKPMLDGLKKLQSTVPNARGPIRYSIVEEGVMLKIRHDWFEFQYVVQSDEEQSDNNDSLSPSDKVSECSSTTHLTADETDSESRKSVTELDTEFGIVGALRRLEQDPSDRFIGHIGRQPLLDIVFDEYPNSGPFPTVPAFHDYFSNLPFEFNASMPHPFRSKLIDDVPIVFTHSDLHPSNVIVSAEGDGAPRVVAIIDWHQSGWYPSYWEYCKARLTAEVGSEWETGYLWRILQPTEQWEDWNYFCLKLGV</sequence>
<gene>
    <name evidence="3" type="ORF">SCP_1101760</name>
</gene>
<reference evidence="3 4" key="1">
    <citation type="journal article" date="2018" name="Sci. Rep.">
        <title>Genome sequence of the cauliflower mushroom Sparassis crispa (Hanabiratake) and its association with beneficial usage.</title>
        <authorList>
            <person name="Kiyama R."/>
            <person name="Furutani Y."/>
            <person name="Kawaguchi K."/>
            <person name="Nakanishi T."/>
        </authorList>
    </citation>
    <scope>NUCLEOTIDE SEQUENCE [LARGE SCALE GENOMIC DNA]</scope>
</reference>
<dbReference type="Pfam" id="PF01636">
    <property type="entry name" value="APH"/>
    <property type="match status" value="1"/>
</dbReference>
<dbReference type="EMBL" id="BFAD01000011">
    <property type="protein sequence ID" value="GBE87499.1"/>
    <property type="molecule type" value="Genomic_DNA"/>
</dbReference>
<comment type="caution">
    <text evidence="3">The sequence shown here is derived from an EMBL/GenBank/DDBJ whole genome shotgun (WGS) entry which is preliminary data.</text>
</comment>
<proteinExistence type="predicted"/>
<evidence type="ECO:0000313" key="3">
    <source>
        <dbReference type="EMBL" id="GBE87499.1"/>
    </source>
</evidence>
<organism evidence="3 4">
    <name type="scientific">Sparassis crispa</name>
    <dbReference type="NCBI Taxonomy" id="139825"/>
    <lineage>
        <taxon>Eukaryota</taxon>
        <taxon>Fungi</taxon>
        <taxon>Dikarya</taxon>
        <taxon>Basidiomycota</taxon>
        <taxon>Agaricomycotina</taxon>
        <taxon>Agaricomycetes</taxon>
        <taxon>Polyporales</taxon>
        <taxon>Sparassidaceae</taxon>
        <taxon>Sparassis</taxon>
    </lineage>
</organism>
<dbReference type="PANTHER" id="PTHR21310:SF54">
    <property type="entry name" value="AMINOGLYCOSIDE PHOSPHOTRANSFERASE DOMAIN-CONTAINING PROTEIN"/>
    <property type="match status" value="1"/>
</dbReference>
<dbReference type="Gene3D" id="3.90.1200.10">
    <property type="match status" value="1"/>
</dbReference>
<feature type="domain" description="Aminoglycoside phosphotransferase" evidence="2">
    <location>
        <begin position="322"/>
        <end position="366"/>
    </location>
</feature>
<keyword evidence="4" id="KW-1185">Reference proteome</keyword>
<dbReference type="InterPro" id="IPR002575">
    <property type="entry name" value="Aminoglycoside_PTrfase"/>
</dbReference>